<keyword evidence="4" id="KW-0808">Transferase</keyword>
<dbReference type="OrthoDB" id="263283at2759"/>
<reference evidence="11" key="1">
    <citation type="journal article" date="2020" name="Stud. Mycol.">
        <title>101 Dothideomycetes genomes: a test case for predicting lifestyles and emergence of pathogens.</title>
        <authorList>
            <person name="Haridas S."/>
            <person name="Albert R."/>
            <person name="Binder M."/>
            <person name="Bloem J."/>
            <person name="Labutti K."/>
            <person name="Salamov A."/>
            <person name="Andreopoulos B."/>
            <person name="Baker S."/>
            <person name="Barry K."/>
            <person name="Bills G."/>
            <person name="Bluhm B."/>
            <person name="Cannon C."/>
            <person name="Castanera R."/>
            <person name="Culley D."/>
            <person name="Daum C."/>
            <person name="Ezra D."/>
            <person name="Gonzalez J."/>
            <person name="Henrissat B."/>
            <person name="Kuo A."/>
            <person name="Liang C."/>
            <person name="Lipzen A."/>
            <person name="Lutzoni F."/>
            <person name="Magnuson J."/>
            <person name="Mondo S."/>
            <person name="Nolan M."/>
            <person name="Ohm R."/>
            <person name="Pangilinan J."/>
            <person name="Park H.-J."/>
            <person name="Ramirez L."/>
            <person name="Alfaro M."/>
            <person name="Sun H."/>
            <person name="Tritt A."/>
            <person name="Yoshinaga Y."/>
            <person name="Zwiers L.-H."/>
            <person name="Turgeon B."/>
            <person name="Goodwin S."/>
            <person name="Spatafora J."/>
            <person name="Crous P."/>
            <person name="Grigoriev I."/>
        </authorList>
    </citation>
    <scope>NUCLEOTIDE SEQUENCE</scope>
    <source>
        <strain evidence="11">CBS 113389</strain>
    </source>
</reference>
<dbReference type="Proteomes" id="UP000799767">
    <property type="component" value="Unassembled WGS sequence"/>
</dbReference>
<dbReference type="InterPro" id="IPR003827">
    <property type="entry name" value="tRNA_yW-synthesising"/>
</dbReference>
<sequence length="331" mass="35593">MSTNFHSKKHDIIQRLSVSTESYTDASPKGSVDEDIRELVDEINGTDGLVTTSSCSGRVAVYIEGPKNATLPSQSQSPSESENASQPVRTAGGKGGGKWLFTSHSPITIPPLNAQPNSIFSLLNLLASDSNSHPGSTSALPASQAHRPQYIHIKFESMILHILTSTPPTAQKVLNAALSAGFRESGISSLLDGKGASGNPMVAVRTAGLGLDSIIGFVKPSTSSKGDASDGPDSIQMMVSEEYLRMLLSVANERFEINSQRTSRFREALKAQFETAPSGSQEFEPMEVRRERMRREGLLRRDLMKGDAAAEHRPVNGESDDYGFSGLLAEQ</sequence>
<dbReference type="PANTHER" id="PTHR48418:SF1">
    <property type="entry name" value="TRNA WYBUTOSINE-SYNTHESIZING PROTEIN 3"/>
    <property type="match status" value="1"/>
</dbReference>
<feature type="region of interest" description="Disordered" evidence="9">
    <location>
        <begin position="68"/>
        <end position="97"/>
    </location>
</feature>
<feature type="compositionally biased region" description="Low complexity" evidence="9">
    <location>
        <begin position="72"/>
        <end position="82"/>
    </location>
</feature>
<accession>A0A6A6PID5</accession>
<evidence type="ECO:0000256" key="3">
    <source>
        <dbReference type="ARBA" id="ARBA00022603"/>
    </source>
</evidence>
<dbReference type="AlphaFoldDB" id="A0A6A6PID5"/>
<dbReference type="GO" id="GO:0032259">
    <property type="term" value="P:methylation"/>
    <property type="evidence" value="ECO:0007669"/>
    <property type="project" value="UniProtKB-KW"/>
</dbReference>
<name>A0A6A6PID5_9PEZI</name>
<keyword evidence="6" id="KW-0819">tRNA processing</keyword>
<evidence type="ECO:0000256" key="9">
    <source>
        <dbReference type="SAM" id="MobiDB-lite"/>
    </source>
</evidence>
<dbReference type="EC" id="2.1.1.282" evidence="2"/>
<dbReference type="Gene3D" id="3.30.1960.10">
    <property type="entry name" value="tRNA wybutosine-synthesizing-like"/>
    <property type="match status" value="1"/>
</dbReference>
<evidence type="ECO:0000256" key="6">
    <source>
        <dbReference type="ARBA" id="ARBA00022694"/>
    </source>
</evidence>
<evidence type="ECO:0000256" key="5">
    <source>
        <dbReference type="ARBA" id="ARBA00022691"/>
    </source>
</evidence>
<gene>
    <name evidence="11" type="ORF">BDY17DRAFT_257036</name>
</gene>
<dbReference type="GeneID" id="54472655"/>
<dbReference type="GO" id="GO:0008033">
    <property type="term" value="P:tRNA processing"/>
    <property type="evidence" value="ECO:0007669"/>
    <property type="project" value="UniProtKB-KW"/>
</dbReference>
<dbReference type="PANTHER" id="PTHR48418">
    <property type="entry name" value="TRNA WYBUTOSINE-SYNTHESIZING PROTEIN 3"/>
    <property type="match status" value="1"/>
</dbReference>
<dbReference type="Pfam" id="PF02676">
    <property type="entry name" value="TYW3"/>
    <property type="match status" value="1"/>
</dbReference>
<evidence type="ECO:0000313" key="12">
    <source>
        <dbReference type="Proteomes" id="UP000799767"/>
    </source>
</evidence>
<evidence type="ECO:0000256" key="7">
    <source>
        <dbReference type="ARBA" id="ARBA00030554"/>
    </source>
</evidence>
<feature type="region of interest" description="Disordered" evidence="9">
    <location>
        <begin position="1"/>
        <end position="33"/>
    </location>
</feature>
<feature type="domain" description="tRNA wybutosine-synthesizing protein" evidence="10">
    <location>
        <begin position="8"/>
        <end position="270"/>
    </location>
</feature>
<dbReference type="EMBL" id="MU001641">
    <property type="protein sequence ID" value="KAF2479685.1"/>
    <property type="molecule type" value="Genomic_DNA"/>
</dbReference>
<evidence type="ECO:0000256" key="1">
    <source>
        <dbReference type="ARBA" id="ARBA00008569"/>
    </source>
</evidence>
<keyword evidence="3" id="KW-0489">Methyltransferase</keyword>
<proteinExistence type="inferred from homology"/>
<dbReference type="RefSeq" id="XP_033586255.1">
    <property type="nucleotide sequence ID" value="XM_033731653.1"/>
</dbReference>
<feature type="region of interest" description="Disordered" evidence="9">
    <location>
        <begin position="299"/>
        <end position="331"/>
    </location>
</feature>
<comment type="catalytic activity">
    <reaction evidence="8">
        <text>4-demethyl-7-[(3S)-3-amino-3-carboxypropyl]wyosine(37) in tRNA(Phe) + S-adenosyl-L-methionine = 7-[(3S)-3-amino-3-carboxypropyl]wyosine(37) in tRNA(Phe) + S-adenosyl-L-homocysteine + H(+)</text>
        <dbReference type="Rhea" id="RHEA:36635"/>
        <dbReference type="Rhea" id="RHEA-COMP:10378"/>
        <dbReference type="Rhea" id="RHEA-COMP:10379"/>
        <dbReference type="ChEBI" id="CHEBI:15378"/>
        <dbReference type="ChEBI" id="CHEBI:57856"/>
        <dbReference type="ChEBI" id="CHEBI:59789"/>
        <dbReference type="ChEBI" id="CHEBI:73543"/>
        <dbReference type="ChEBI" id="CHEBI:73550"/>
        <dbReference type="EC" id="2.1.1.282"/>
    </reaction>
</comment>
<keyword evidence="12" id="KW-1185">Reference proteome</keyword>
<evidence type="ECO:0000256" key="4">
    <source>
        <dbReference type="ARBA" id="ARBA00022679"/>
    </source>
</evidence>
<evidence type="ECO:0000256" key="2">
    <source>
        <dbReference type="ARBA" id="ARBA00012750"/>
    </source>
</evidence>
<feature type="compositionally biased region" description="Polar residues" evidence="9">
    <location>
        <begin position="16"/>
        <end position="25"/>
    </location>
</feature>
<comment type="similarity">
    <text evidence="1">Belongs to the TYW3 family.</text>
</comment>
<organism evidence="11 12">
    <name type="scientific">Neohortaea acidophila</name>
    <dbReference type="NCBI Taxonomy" id="245834"/>
    <lineage>
        <taxon>Eukaryota</taxon>
        <taxon>Fungi</taxon>
        <taxon>Dikarya</taxon>
        <taxon>Ascomycota</taxon>
        <taxon>Pezizomycotina</taxon>
        <taxon>Dothideomycetes</taxon>
        <taxon>Dothideomycetidae</taxon>
        <taxon>Mycosphaerellales</taxon>
        <taxon>Teratosphaeriaceae</taxon>
        <taxon>Neohortaea</taxon>
    </lineage>
</organism>
<evidence type="ECO:0000256" key="8">
    <source>
        <dbReference type="ARBA" id="ARBA00049202"/>
    </source>
</evidence>
<evidence type="ECO:0000313" key="11">
    <source>
        <dbReference type="EMBL" id="KAF2479685.1"/>
    </source>
</evidence>
<protein>
    <recommendedName>
        <fullName evidence="2">tRNA(Phe) 7-[(3-amino-3-carboxypropyl)-4-demethylwyosine(37)-N(4)]-methyltransferase</fullName>
        <ecNumber evidence="2">2.1.1.282</ecNumber>
    </recommendedName>
    <alternativeName>
        <fullName evidence="7">tRNA(Phe) 7-((3-amino-3-carboxypropyl)-4-demethylwyosine(37)-N(4))-methyltransferase</fullName>
    </alternativeName>
</protein>
<dbReference type="SUPFAM" id="SSF111278">
    <property type="entry name" value="SSo0622-like"/>
    <property type="match status" value="1"/>
</dbReference>
<keyword evidence="5" id="KW-0949">S-adenosyl-L-methionine</keyword>
<evidence type="ECO:0000259" key="10">
    <source>
        <dbReference type="Pfam" id="PF02676"/>
    </source>
</evidence>
<dbReference type="InterPro" id="IPR036602">
    <property type="entry name" value="tRNA_yW-synthesising-like_sf"/>
</dbReference>
<feature type="compositionally biased region" description="Basic and acidic residues" evidence="9">
    <location>
        <begin position="299"/>
        <end position="315"/>
    </location>
</feature>
<dbReference type="GO" id="GO:0008168">
    <property type="term" value="F:methyltransferase activity"/>
    <property type="evidence" value="ECO:0007669"/>
    <property type="project" value="UniProtKB-KW"/>
</dbReference>